<dbReference type="InterPro" id="IPR025932">
    <property type="entry name" value="Trypano_VSG_B_N_dom"/>
</dbReference>
<evidence type="ECO:0000313" key="12">
    <source>
        <dbReference type="EMBL" id="APD75684.1"/>
    </source>
</evidence>
<evidence type="ECO:0000256" key="1">
    <source>
        <dbReference type="ARBA" id="ARBA00002523"/>
    </source>
</evidence>
<dbReference type="EMBL" id="KX701728">
    <property type="protein sequence ID" value="APD75684.1"/>
    <property type="molecule type" value="Genomic_DNA"/>
</dbReference>
<evidence type="ECO:0000256" key="10">
    <source>
        <dbReference type="SAM" id="SignalP"/>
    </source>
</evidence>
<keyword evidence="6" id="KW-0472">Membrane</keyword>
<keyword evidence="5 10" id="KW-0732">Signal</keyword>
<reference evidence="12" key="1">
    <citation type="submission" date="2016-08" db="EMBL/GenBank/DDBJ databases">
        <title>VSG repertoire of Trypanosoma brucei EATRO 1125.</title>
        <authorList>
            <person name="Cross G.A."/>
        </authorList>
    </citation>
    <scope>NUCLEOTIDE SEQUENCE</scope>
    <source>
        <strain evidence="12">EATRO 1125</strain>
    </source>
</reference>
<evidence type="ECO:0000256" key="6">
    <source>
        <dbReference type="ARBA" id="ARBA00023136"/>
    </source>
</evidence>
<accession>A0A1J0RCY4</accession>
<organism evidence="12">
    <name type="scientific">Trypanosoma brucei</name>
    <dbReference type="NCBI Taxonomy" id="5691"/>
    <lineage>
        <taxon>Eukaryota</taxon>
        <taxon>Discoba</taxon>
        <taxon>Euglenozoa</taxon>
        <taxon>Kinetoplastea</taxon>
        <taxon>Metakinetoplastina</taxon>
        <taxon>Trypanosomatida</taxon>
        <taxon>Trypanosomatidae</taxon>
        <taxon>Trypanosoma</taxon>
    </lineage>
</organism>
<keyword evidence="3" id="KW-1003">Cell membrane</keyword>
<comment type="function">
    <text evidence="1">VSG forms a coat on the surface of the parasite. The trypanosome evades the immune response of the host by expressing a series of antigenically distinct VSGs from an estimated 1000 VSG genes.</text>
</comment>
<protein>
    <submittedName>
        <fullName evidence="12">Variant surface glycoprotein 1125.5635</fullName>
    </submittedName>
</protein>
<dbReference type="GO" id="GO:0005886">
    <property type="term" value="C:plasma membrane"/>
    <property type="evidence" value="ECO:0007669"/>
    <property type="project" value="UniProtKB-SubCell"/>
</dbReference>
<feature type="chain" id="PRO_5012836940" evidence="10">
    <location>
        <begin position="21"/>
        <end position="271"/>
    </location>
</feature>
<keyword evidence="4" id="KW-0336">GPI-anchor</keyword>
<keyword evidence="8" id="KW-0449">Lipoprotein</keyword>
<comment type="subcellular location">
    <subcellularLocation>
        <location evidence="2">Cell membrane</location>
        <topology evidence="2">Lipid-anchor</topology>
        <topology evidence="2">GPI-anchor</topology>
    </subcellularLocation>
</comment>
<sequence>MKFLFLPLLALALAAAPVLANVEAGDNAAEFHAVCHLIQLTEGEPQVPAPSAAYDQAIQTIQDMNMSIAQAAWQDMFKNDDGSDKQWNKRQAESKKDPADWAEQWPEWTAAAERVRKAAAGPSELKEKGFLSIPANLKELTKVRLETTLAKLKSLRQVADGQHKEAAKITPATIKAKLNNAIYGVLQGTSQYKVSAAGSDPKPKASQCNTGATAGGKSTLAHTLPCLCLTVNGEEAEQPCLKGRTLTNDWTALESNIKATYDDVRKYCPKG</sequence>
<dbReference type="GO" id="GO:0098552">
    <property type="term" value="C:side of membrane"/>
    <property type="evidence" value="ECO:0007669"/>
    <property type="project" value="UniProtKB-KW"/>
</dbReference>
<name>A0A1J0RCY4_9TRYP</name>
<evidence type="ECO:0000256" key="7">
    <source>
        <dbReference type="ARBA" id="ARBA00023180"/>
    </source>
</evidence>
<evidence type="ECO:0000256" key="9">
    <source>
        <dbReference type="SAM" id="MobiDB-lite"/>
    </source>
</evidence>
<evidence type="ECO:0000256" key="4">
    <source>
        <dbReference type="ARBA" id="ARBA00022622"/>
    </source>
</evidence>
<evidence type="ECO:0000259" key="11">
    <source>
        <dbReference type="Pfam" id="PF13206"/>
    </source>
</evidence>
<feature type="region of interest" description="Disordered" evidence="9">
    <location>
        <begin position="79"/>
        <end position="101"/>
    </location>
</feature>
<evidence type="ECO:0000256" key="8">
    <source>
        <dbReference type="ARBA" id="ARBA00023288"/>
    </source>
</evidence>
<keyword evidence="7" id="KW-0325">Glycoprotein</keyword>
<feature type="domain" description="Trypanosome variant surface glycoprotein B-type N-terminal" evidence="11">
    <location>
        <begin position="10"/>
        <end position="270"/>
    </location>
</feature>
<evidence type="ECO:0000256" key="5">
    <source>
        <dbReference type="ARBA" id="ARBA00022729"/>
    </source>
</evidence>
<dbReference type="Pfam" id="PF13206">
    <property type="entry name" value="VSG_B"/>
    <property type="match status" value="1"/>
</dbReference>
<evidence type="ECO:0000256" key="3">
    <source>
        <dbReference type="ARBA" id="ARBA00022475"/>
    </source>
</evidence>
<evidence type="ECO:0000256" key="2">
    <source>
        <dbReference type="ARBA" id="ARBA00004609"/>
    </source>
</evidence>
<feature type="compositionally biased region" description="Basic and acidic residues" evidence="9">
    <location>
        <begin position="79"/>
        <end position="99"/>
    </location>
</feature>
<dbReference type="AlphaFoldDB" id="A0A1J0RCY4"/>
<feature type="signal peptide" evidence="10">
    <location>
        <begin position="1"/>
        <end position="20"/>
    </location>
</feature>
<proteinExistence type="predicted"/>